<sequence length="181" mass="19620">MVPHALTDVDPWAFGAGLLSSSSSPSGRKGFGKQPETQNAEELLDSEKRDLSVTASVVPASQSTHEHGTAFDHSPADQARIEALQSVALCSIGEGTVSPEEYVHAQCSNNPLTIQPRKDVPGEQALQQKCVREGCSNPSVQSNEWDGEYCSSECVVLQCKKVFSEWVTRRLENQSTLQCTV</sequence>
<evidence type="ECO:0000256" key="3">
    <source>
        <dbReference type="ARBA" id="ARBA00023242"/>
    </source>
</evidence>
<name>A0A9J6DI81_RHIMP</name>
<keyword evidence="3" id="KW-0539">Nucleus</keyword>
<organism evidence="5 6">
    <name type="scientific">Rhipicephalus microplus</name>
    <name type="common">Cattle tick</name>
    <name type="synonym">Boophilus microplus</name>
    <dbReference type="NCBI Taxonomy" id="6941"/>
    <lineage>
        <taxon>Eukaryota</taxon>
        <taxon>Metazoa</taxon>
        <taxon>Ecdysozoa</taxon>
        <taxon>Arthropoda</taxon>
        <taxon>Chelicerata</taxon>
        <taxon>Arachnida</taxon>
        <taxon>Acari</taxon>
        <taxon>Parasitiformes</taxon>
        <taxon>Ixodida</taxon>
        <taxon>Ixodoidea</taxon>
        <taxon>Ixodidae</taxon>
        <taxon>Rhipicephalinae</taxon>
        <taxon>Rhipicephalus</taxon>
        <taxon>Boophilus</taxon>
    </lineage>
</organism>
<protein>
    <submittedName>
        <fullName evidence="5">Uncharacterized protein</fullName>
    </submittedName>
</protein>
<keyword evidence="2" id="KW-0238">DNA-binding</keyword>
<accession>A0A9J6DI81</accession>
<evidence type="ECO:0000256" key="2">
    <source>
        <dbReference type="ARBA" id="ARBA00023125"/>
    </source>
</evidence>
<evidence type="ECO:0000256" key="4">
    <source>
        <dbReference type="SAM" id="MobiDB-lite"/>
    </source>
</evidence>
<comment type="caution">
    <text evidence="5">The sequence shown here is derived from an EMBL/GenBank/DDBJ whole genome shotgun (WGS) entry which is preliminary data.</text>
</comment>
<reference evidence="5" key="1">
    <citation type="journal article" date="2020" name="Cell">
        <title>Large-Scale Comparative Analyses of Tick Genomes Elucidate Their Genetic Diversity and Vector Capacities.</title>
        <authorList>
            <consortium name="Tick Genome and Microbiome Consortium (TIGMIC)"/>
            <person name="Jia N."/>
            <person name="Wang J."/>
            <person name="Shi W."/>
            <person name="Du L."/>
            <person name="Sun Y."/>
            <person name="Zhan W."/>
            <person name="Jiang J.F."/>
            <person name="Wang Q."/>
            <person name="Zhang B."/>
            <person name="Ji P."/>
            <person name="Bell-Sakyi L."/>
            <person name="Cui X.M."/>
            <person name="Yuan T.T."/>
            <person name="Jiang B.G."/>
            <person name="Yang W.F."/>
            <person name="Lam T.T."/>
            <person name="Chang Q.C."/>
            <person name="Ding S.J."/>
            <person name="Wang X.J."/>
            <person name="Zhu J.G."/>
            <person name="Ruan X.D."/>
            <person name="Zhao L."/>
            <person name="Wei J.T."/>
            <person name="Ye R.Z."/>
            <person name="Que T.C."/>
            <person name="Du C.H."/>
            <person name="Zhou Y.H."/>
            <person name="Cheng J.X."/>
            <person name="Dai P.F."/>
            <person name="Guo W.B."/>
            <person name="Han X.H."/>
            <person name="Huang E.J."/>
            <person name="Li L.F."/>
            <person name="Wei W."/>
            <person name="Gao Y.C."/>
            <person name="Liu J.Z."/>
            <person name="Shao H.Z."/>
            <person name="Wang X."/>
            <person name="Wang C.C."/>
            <person name="Yang T.C."/>
            <person name="Huo Q.B."/>
            <person name="Li W."/>
            <person name="Chen H.Y."/>
            <person name="Chen S.E."/>
            <person name="Zhou L.G."/>
            <person name="Ni X.B."/>
            <person name="Tian J.H."/>
            <person name="Sheng Y."/>
            <person name="Liu T."/>
            <person name="Pan Y.S."/>
            <person name="Xia L.Y."/>
            <person name="Li J."/>
            <person name="Zhao F."/>
            <person name="Cao W.C."/>
        </authorList>
    </citation>
    <scope>NUCLEOTIDE SEQUENCE</scope>
    <source>
        <strain evidence="5">Rmic-2018</strain>
    </source>
</reference>
<keyword evidence="6" id="KW-1185">Reference proteome</keyword>
<evidence type="ECO:0000256" key="1">
    <source>
        <dbReference type="ARBA" id="ARBA00004123"/>
    </source>
</evidence>
<dbReference type="PANTHER" id="PTHR45781">
    <property type="entry name" value="AGAP000281-PA"/>
    <property type="match status" value="1"/>
</dbReference>
<dbReference type="EMBL" id="JABSTU010000009">
    <property type="protein sequence ID" value="KAH8021925.1"/>
    <property type="molecule type" value="Genomic_DNA"/>
</dbReference>
<dbReference type="PANTHER" id="PTHR45781:SF1">
    <property type="entry name" value="HMG BOX DOMAIN-CONTAINING PROTEIN"/>
    <property type="match status" value="1"/>
</dbReference>
<evidence type="ECO:0000313" key="5">
    <source>
        <dbReference type="EMBL" id="KAH8021925.1"/>
    </source>
</evidence>
<evidence type="ECO:0000313" key="6">
    <source>
        <dbReference type="Proteomes" id="UP000821866"/>
    </source>
</evidence>
<feature type="region of interest" description="Disordered" evidence="4">
    <location>
        <begin position="17"/>
        <end position="48"/>
    </location>
</feature>
<dbReference type="Proteomes" id="UP000821866">
    <property type="component" value="Chromosome 7"/>
</dbReference>
<gene>
    <name evidence="5" type="ORF">HPB51_018774</name>
</gene>
<dbReference type="GO" id="GO:0005634">
    <property type="term" value="C:nucleus"/>
    <property type="evidence" value="ECO:0007669"/>
    <property type="project" value="UniProtKB-SubCell"/>
</dbReference>
<comment type="subcellular location">
    <subcellularLocation>
        <location evidence="1">Nucleus</location>
    </subcellularLocation>
</comment>
<dbReference type="AlphaFoldDB" id="A0A9J6DI81"/>
<dbReference type="InterPro" id="IPR051365">
    <property type="entry name" value="TOX_HMG-box_domain"/>
</dbReference>
<reference evidence="5" key="2">
    <citation type="submission" date="2021-09" db="EMBL/GenBank/DDBJ databases">
        <authorList>
            <person name="Jia N."/>
            <person name="Wang J."/>
            <person name="Shi W."/>
            <person name="Du L."/>
            <person name="Sun Y."/>
            <person name="Zhan W."/>
            <person name="Jiang J."/>
            <person name="Wang Q."/>
            <person name="Zhang B."/>
            <person name="Ji P."/>
            <person name="Sakyi L.B."/>
            <person name="Cui X."/>
            <person name="Yuan T."/>
            <person name="Jiang B."/>
            <person name="Yang W."/>
            <person name="Lam T.T.-Y."/>
            <person name="Chang Q."/>
            <person name="Ding S."/>
            <person name="Wang X."/>
            <person name="Zhu J."/>
            <person name="Ruan X."/>
            <person name="Zhao L."/>
            <person name="Wei J."/>
            <person name="Que T."/>
            <person name="Du C."/>
            <person name="Cheng J."/>
            <person name="Dai P."/>
            <person name="Han X."/>
            <person name="Huang E."/>
            <person name="Gao Y."/>
            <person name="Liu J."/>
            <person name="Shao H."/>
            <person name="Ye R."/>
            <person name="Li L."/>
            <person name="Wei W."/>
            <person name="Wang X."/>
            <person name="Wang C."/>
            <person name="Huo Q."/>
            <person name="Li W."/>
            <person name="Guo W."/>
            <person name="Chen H."/>
            <person name="Chen S."/>
            <person name="Zhou L."/>
            <person name="Zhou L."/>
            <person name="Ni X."/>
            <person name="Tian J."/>
            <person name="Zhou Y."/>
            <person name="Sheng Y."/>
            <person name="Liu T."/>
            <person name="Pan Y."/>
            <person name="Xia L."/>
            <person name="Li J."/>
            <person name="Zhao F."/>
            <person name="Cao W."/>
        </authorList>
    </citation>
    <scope>NUCLEOTIDE SEQUENCE</scope>
    <source>
        <strain evidence="5">Rmic-2018</strain>
        <tissue evidence="5">Larvae</tissue>
    </source>
</reference>
<dbReference type="GO" id="GO:0006357">
    <property type="term" value="P:regulation of transcription by RNA polymerase II"/>
    <property type="evidence" value="ECO:0007669"/>
    <property type="project" value="TreeGrafter"/>
</dbReference>
<proteinExistence type="predicted"/>
<dbReference type="GO" id="GO:0031490">
    <property type="term" value="F:chromatin DNA binding"/>
    <property type="evidence" value="ECO:0007669"/>
    <property type="project" value="TreeGrafter"/>
</dbReference>
<feature type="compositionally biased region" description="Low complexity" evidence="4">
    <location>
        <begin position="17"/>
        <end position="28"/>
    </location>
</feature>